<sequence>MGAKARILLATLLAMSVAAPADAGLAQDIAAPAQTDSGAEARASWVGEYRDRSSFEMFHGLRLNADGSYEWALSVGALDRRSVGTWQIGDGEVVLTTSPKPVAPLFEQVDSNAEQGAPFLFVSWPNGEGIQGIDFTLQCADGKRISHYTQSDGWNLVPGECEVPVSILLEEPIHDIGPAYFDLDGHKPGLRFVLTPNDFGVEDLTGSVLRQTDDGLLFGLRGDIVEMRKVPLN</sequence>
<dbReference type="Proteomes" id="UP000461409">
    <property type="component" value="Unassembled WGS sequence"/>
</dbReference>
<feature type="chain" id="PRO_5032378528" evidence="1">
    <location>
        <begin position="24"/>
        <end position="233"/>
    </location>
</feature>
<protein>
    <submittedName>
        <fullName evidence="2">Uncharacterized protein</fullName>
    </submittedName>
</protein>
<keyword evidence="1" id="KW-0732">Signal</keyword>
<gene>
    <name evidence="2" type="ORF">GRF63_01340</name>
</gene>
<dbReference type="RefSeq" id="WP_160484220.1">
    <property type="nucleotide sequence ID" value="NZ_WUBR01000001.1"/>
</dbReference>
<reference evidence="2 3" key="1">
    <citation type="submission" date="2019-12" db="EMBL/GenBank/DDBJ databases">
        <authorList>
            <person name="Lee S.D."/>
        </authorList>
    </citation>
    <scope>NUCLEOTIDE SEQUENCE [LARGE SCALE GENOMIC DNA]</scope>
    <source>
        <strain evidence="2 3">GH3-10</strain>
    </source>
</reference>
<name>A0A844X9A7_9SPHN</name>
<dbReference type="EMBL" id="WUBR01000001">
    <property type="protein sequence ID" value="MWV26536.1"/>
    <property type="molecule type" value="Genomic_DNA"/>
</dbReference>
<evidence type="ECO:0000256" key="1">
    <source>
        <dbReference type="SAM" id="SignalP"/>
    </source>
</evidence>
<feature type="signal peptide" evidence="1">
    <location>
        <begin position="1"/>
        <end position="23"/>
    </location>
</feature>
<dbReference type="AlphaFoldDB" id="A0A844X9A7"/>
<evidence type="ECO:0000313" key="3">
    <source>
        <dbReference type="Proteomes" id="UP000461409"/>
    </source>
</evidence>
<evidence type="ECO:0000313" key="2">
    <source>
        <dbReference type="EMBL" id="MWV26536.1"/>
    </source>
</evidence>
<keyword evidence="3" id="KW-1185">Reference proteome</keyword>
<organism evidence="2 3">
    <name type="scientific">Aurantiacibacter rhizosphaerae</name>
    <dbReference type="NCBI Taxonomy" id="2691582"/>
    <lineage>
        <taxon>Bacteria</taxon>
        <taxon>Pseudomonadati</taxon>
        <taxon>Pseudomonadota</taxon>
        <taxon>Alphaproteobacteria</taxon>
        <taxon>Sphingomonadales</taxon>
        <taxon>Erythrobacteraceae</taxon>
        <taxon>Aurantiacibacter</taxon>
    </lineage>
</organism>
<proteinExistence type="predicted"/>
<comment type="caution">
    <text evidence="2">The sequence shown here is derived from an EMBL/GenBank/DDBJ whole genome shotgun (WGS) entry which is preliminary data.</text>
</comment>
<accession>A0A844X9A7</accession>
<reference evidence="2 3" key="2">
    <citation type="submission" date="2020-02" db="EMBL/GenBank/DDBJ databases">
        <title>Erythrobacter dongmakensis sp. nov., isolated from a tidal mudflat.</title>
        <authorList>
            <person name="Kim I.S."/>
        </authorList>
    </citation>
    <scope>NUCLEOTIDE SEQUENCE [LARGE SCALE GENOMIC DNA]</scope>
    <source>
        <strain evidence="2 3">GH3-10</strain>
    </source>
</reference>